<accession>A0A563D840</accession>
<organism evidence="1 2">
    <name type="scientific">Apibacter muscae</name>
    <dbReference type="NCBI Taxonomy" id="2509004"/>
    <lineage>
        <taxon>Bacteria</taxon>
        <taxon>Pseudomonadati</taxon>
        <taxon>Bacteroidota</taxon>
        <taxon>Flavobacteriia</taxon>
        <taxon>Flavobacteriales</taxon>
        <taxon>Weeksellaceae</taxon>
        <taxon>Apibacter</taxon>
    </lineage>
</organism>
<dbReference type="AlphaFoldDB" id="A0A563D840"/>
<proteinExistence type="predicted"/>
<dbReference type="RefSeq" id="WP_146293604.1">
    <property type="nucleotide sequence ID" value="NZ_SELH01000026.1"/>
</dbReference>
<protein>
    <submittedName>
        <fullName evidence="1">DUF4919 domain-containing protein</fullName>
    </submittedName>
</protein>
<dbReference type="OrthoDB" id="686440at2"/>
<evidence type="ECO:0000313" key="2">
    <source>
        <dbReference type="Proteomes" id="UP000319499"/>
    </source>
</evidence>
<dbReference type="Pfam" id="PF16266">
    <property type="entry name" value="DUF4919"/>
    <property type="match status" value="1"/>
</dbReference>
<gene>
    <name evidence="1" type="ORF">ETU09_11220</name>
</gene>
<sequence>MKNKILTYVFLLIGIFSLGQEIDLEKIKNNTQDKDSKYYYDKLVEEFIQSNQSLLADKEKLQNLYYGKLFSPYYKESSEMKSDYLKFMKLVGAKKIKKYAKAIELGENILKKDPINLMVIMNLRNSYTNTKDNENRLKELKSQSELLMSAIAASGDGTSKETAFKVITLADEITLLNYLGINMGKYNRNSKIINKYTVLDLWTKHNNYNEEHRDQIFIEVFNNGNKIKL</sequence>
<name>A0A563D840_9FLAO</name>
<dbReference type="Proteomes" id="UP000319499">
    <property type="component" value="Unassembled WGS sequence"/>
</dbReference>
<keyword evidence="2" id="KW-1185">Reference proteome</keyword>
<evidence type="ECO:0000313" key="1">
    <source>
        <dbReference type="EMBL" id="TWP26257.1"/>
    </source>
</evidence>
<dbReference type="InterPro" id="IPR032578">
    <property type="entry name" value="DUF4919"/>
</dbReference>
<comment type="caution">
    <text evidence="1">The sequence shown here is derived from an EMBL/GenBank/DDBJ whole genome shotgun (WGS) entry which is preliminary data.</text>
</comment>
<dbReference type="EMBL" id="SELH01000026">
    <property type="protein sequence ID" value="TWP26257.1"/>
    <property type="molecule type" value="Genomic_DNA"/>
</dbReference>
<reference evidence="1 2" key="1">
    <citation type="submission" date="2019-02" db="EMBL/GenBank/DDBJ databases">
        <title>Apibacter muscae sp. nov.: a novel member of the house fly microbiota.</title>
        <authorList>
            <person name="Park R."/>
        </authorList>
    </citation>
    <scope>NUCLEOTIDE SEQUENCE [LARGE SCALE GENOMIC DNA]</scope>
    <source>
        <strain evidence="1 2">AL1</strain>
    </source>
</reference>